<protein>
    <submittedName>
        <fullName evidence="1">Uncharacterized protein</fullName>
    </submittedName>
</protein>
<evidence type="ECO:0000313" key="1">
    <source>
        <dbReference type="EMBL" id="APC43595.1"/>
    </source>
</evidence>
<accession>A0A1J0GPU6</accession>
<proteinExistence type="predicted"/>
<organism evidence="1 2">
    <name type="scientific">Mycobacterium phage SuperGrey</name>
    <dbReference type="NCBI Taxonomy" id="1913038"/>
    <lineage>
        <taxon>Viruses</taxon>
        <taxon>Duplodnaviria</taxon>
        <taxon>Heunggongvirae</taxon>
        <taxon>Uroviricota</taxon>
        <taxon>Caudoviricetes</taxon>
        <taxon>Gracegardnervirinae</taxon>
        <taxon>Cheoctovirus</taxon>
        <taxon>Cheoctovirus supergrey</taxon>
    </lineage>
</organism>
<sequence length="52" mass="6395">MMCRCGHNRSWHRYAWDRFRQVWDTSCEATNYHGPAGHERCRCSKYQDKEDE</sequence>
<reference evidence="2" key="1">
    <citation type="submission" date="2016-08" db="EMBL/GenBank/DDBJ databases">
        <authorList>
            <person name="Seilhamer J.J."/>
        </authorList>
    </citation>
    <scope>NUCLEOTIDE SEQUENCE [LARGE SCALE GENOMIC DNA]</scope>
</reference>
<keyword evidence="2" id="KW-1185">Reference proteome</keyword>
<name>A0A1J0GPU6_9CAUD</name>
<evidence type="ECO:0000313" key="2">
    <source>
        <dbReference type="Proteomes" id="UP000222555"/>
    </source>
</evidence>
<dbReference type="Proteomes" id="UP000222555">
    <property type="component" value="Genome"/>
</dbReference>
<gene>
    <name evidence="1" type="ORF">SEA_SUPERGREY_64</name>
</gene>
<dbReference type="EMBL" id="KX808131">
    <property type="protein sequence ID" value="APC43595.1"/>
    <property type="molecule type" value="Genomic_DNA"/>
</dbReference>